<accession>A0ABR8H290</accession>
<dbReference type="SUPFAM" id="SSF53850">
    <property type="entry name" value="Periplasmic binding protein-like II"/>
    <property type="match status" value="1"/>
</dbReference>
<evidence type="ECO:0000313" key="6">
    <source>
        <dbReference type="Proteomes" id="UP000660380"/>
    </source>
</evidence>
<feature type="domain" description="CHAT" evidence="3">
    <location>
        <begin position="36"/>
        <end position="168"/>
    </location>
</feature>
<keyword evidence="6" id="KW-1185">Reference proteome</keyword>
<keyword evidence="2" id="KW-1133">Transmembrane helix</keyword>
<gene>
    <name evidence="5" type="ORF">H6G81_34475</name>
</gene>
<feature type="domain" description="PBP" evidence="4">
    <location>
        <begin position="366"/>
        <end position="628"/>
    </location>
</feature>
<dbReference type="PANTHER" id="PTHR30570">
    <property type="entry name" value="PERIPLASMIC PHOSPHATE BINDING COMPONENT OF PHOSPHATE ABC TRANSPORTER"/>
    <property type="match status" value="1"/>
</dbReference>
<dbReference type="PANTHER" id="PTHR30570:SF1">
    <property type="entry name" value="PHOSPHATE-BINDING PROTEIN PSTS"/>
    <property type="match status" value="1"/>
</dbReference>
<evidence type="ECO:0000313" key="5">
    <source>
        <dbReference type="EMBL" id="MBD2609462.1"/>
    </source>
</evidence>
<keyword evidence="2" id="KW-0472">Membrane</keyword>
<evidence type="ECO:0000259" key="4">
    <source>
        <dbReference type="Pfam" id="PF12849"/>
    </source>
</evidence>
<evidence type="ECO:0000259" key="3">
    <source>
        <dbReference type="Pfam" id="PF12770"/>
    </source>
</evidence>
<protein>
    <submittedName>
        <fullName evidence="5">Substrate-binding domain-containing protein</fullName>
    </submittedName>
</protein>
<dbReference type="EMBL" id="JACJTA010000159">
    <property type="protein sequence ID" value="MBD2609462.1"/>
    <property type="molecule type" value="Genomic_DNA"/>
</dbReference>
<evidence type="ECO:0000256" key="2">
    <source>
        <dbReference type="SAM" id="Phobius"/>
    </source>
</evidence>
<dbReference type="Proteomes" id="UP000660380">
    <property type="component" value="Unassembled WGS sequence"/>
</dbReference>
<sequence length="654" mass="72992">MIGFDDTRVRTILILAANPTGTSHLRLDREMRDIDDELKKTQHRHRFHIKQRGAVRYRDVQGALQETRPQIVHFAGHGEADNGLVFEDQNGKPRFVSADALVKLFQLCVDHVECVVLNACFSEVQARAIAQHIPYVIGMRWAIGDTAAQEFAVGFYRALGQGYSIKNAYEWGCNAIQLANISEEQTPVLVQSTDKVLPKLENTATNQGITTQNTATSEVKYKPGEQQPQFVPLTDQPIETSNASYSSPEQQIKLPVESVRQNTLAKILMVVAIVVGGVLVWWIFNNLLNPNTTSPPISNPVNGIEPIPEDKKIKSEDNTSSQVKLTFKNIRVPPGQFKYAGSTISAILICKPRSISNGGIYIEIQRAHPNFQLEYAPTEDGSAHSGKGIEMLINNKVDFVISSRVPTNEEDKQINGKGFRFKTVQVADYPLAIIVNSHIGVNSRGVTLEELDGIFAGDKNNWSDVEGAKQKITPYVHEAEKNAPYSYLRNRRKGQNAQNAPNTEYVKNTSEGLQKVAENLGGIYRAPAPLSFGEKRTSQGSSVSTTIKTIPIKLNNLETVLPYTDPNFKPLEKCKNLSSEKITPAPINSIYPEELKEQLYVIYKDYPNNENVQERAGKAYAQLLLTEEGQKLLEHIGFQRLPDSERSRQLRLMN</sequence>
<proteinExistence type="predicted"/>
<reference evidence="5 6" key="1">
    <citation type="journal article" date="2020" name="ISME J.">
        <title>Comparative genomics reveals insights into cyanobacterial evolution and habitat adaptation.</title>
        <authorList>
            <person name="Chen M.Y."/>
            <person name="Teng W.K."/>
            <person name="Zhao L."/>
            <person name="Hu C.X."/>
            <person name="Zhou Y.K."/>
            <person name="Han B.P."/>
            <person name="Song L.R."/>
            <person name="Shu W.S."/>
        </authorList>
    </citation>
    <scope>NUCLEOTIDE SEQUENCE [LARGE SCALE GENOMIC DNA]</scope>
    <source>
        <strain evidence="5 6">FACHB-248</strain>
    </source>
</reference>
<feature type="transmembrane region" description="Helical" evidence="2">
    <location>
        <begin position="263"/>
        <end position="284"/>
    </location>
</feature>
<comment type="caution">
    <text evidence="5">The sequence shown here is derived from an EMBL/GenBank/DDBJ whole genome shotgun (WGS) entry which is preliminary data.</text>
</comment>
<name>A0ABR8H290_9CYAN</name>
<keyword evidence="2" id="KW-0812">Transmembrane</keyword>
<dbReference type="InterPro" id="IPR050811">
    <property type="entry name" value="Phosphate_ABC_transporter"/>
</dbReference>
<dbReference type="Pfam" id="PF12770">
    <property type="entry name" value="CHAT"/>
    <property type="match status" value="1"/>
</dbReference>
<dbReference type="InterPro" id="IPR024370">
    <property type="entry name" value="PBP_domain"/>
</dbReference>
<dbReference type="Pfam" id="PF12849">
    <property type="entry name" value="PBP_like_2"/>
    <property type="match status" value="1"/>
</dbReference>
<keyword evidence="1" id="KW-0732">Signal</keyword>
<evidence type="ECO:0000256" key="1">
    <source>
        <dbReference type="ARBA" id="ARBA00022729"/>
    </source>
</evidence>
<dbReference type="InterPro" id="IPR024983">
    <property type="entry name" value="CHAT_dom"/>
</dbReference>
<organism evidence="5 6">
    <name type="scientific">Scytonema hofmannii FACHB-248</name>
    <dbReference type="NCBI Taxonomy" id="1842502"/>
    <lineage>
        <taxon>Bacteria</taxon>
        <taxon>Bacillati</taxon>
        <taxon>Cyanobacteriota</taxon>
        <taxon>Cyanophyceae</taxon>
        <taxon>Nostocales</taxon>
        <taxon>Scytonemataceae</taxon>
        <taxon>Scytonema</taxon>
    </lineage>
</organism>
<dbReference type="RefSeq" id="WP_063628726.1">
    <property type="nucleotide sequence ID" value="NZ_JACJTA010000159.1"/>
</dbReference>
<dbReference type="Gene3D" id="3.40.190.10">
    <property type="entry name" value="Periplasmic binding protein-like II"/>
    <property type="match status" value="2"/>
</dbReference>